<comment type="caution">
    <text evidence="4">The sequence shown here is derived from an EMBL/GenBank/DDBJ whole genome shotgun (WGS) entry which is preliminary data.</text>
</comment>
<evidence type="ECO:0000313" key="4">
    <source>
        <dbReference type="EMBL" id="MBE9065601.1"/>
    </source>
</evidence>
<gene>
    <name evidence="4" type="ORF">IQ260_02935</name>
</gene>
<evidence type="ECO:0000313" key="5">
    <source>
        <dbReference type="Proteomes" id="UP000615026"/>
    </source>
</evidence>
<dbReference type="Pfam" id="PF00675">
    <property type="entry name" value="Peptidase_M16"/>
    <property type="match status" value="1"/>
</dbReference>
<dbReference type="InterPro" id="IPR011249">
    <property type="entry name" value="Metalloenz_LuxS/M16"/>
</dbReference>
<dbReference type="InterPro" id="IPR007863">
    <property type="entry name" value="Peptidase_M16_C"/>
</dbReference>
<sequence>MFWFSKRRLTTSFFLALAALGLVLTLGWSKPANAVTARDYDELEFAPLGEIQIPDFERYELPNGMVVYLMEKHDLPLIRGSATFKAGEFMEPEDKTGLAGMMGEAMRTGGTASYTPDELNQFLEQRAASVETSLGATSGSASFSALSEDLADVFSIFAEVIQQPAFAPEKIDLLKSQYRGSIARRNDDPDDVTSREFRKLIYGPASPFARMVEYSDVDNISRDDVVGFYQTAIQPRSTILGISGDFDAAQMKALIEEFFADWTPSVRAKANVEVPQAQQQTNGLYVVDQPQLTQSYIHIGHLGGRLDNPD</sequence>
<feature type="non-terminal residue" evidence="4">
    <location>
        <position position="310"/>
    </location>
</feature>
<dbReference type="GO" id="GO:0046872">
    <property type="term" value="F:metal ion binding"/>
    <property type="evidence" value="ECO:0007669"/>
    <property type="project" value="InterPro"/>
</dbReference>
<dbReference type="RefSeq" id="WP_193990693.1">
    <property type="nucleotide sequence ID" value="NZ_JADEXP010000012.1"/>
</dbReference>
<proteinExistence type="predicted"/>
<keyword evidence="5" id="KW-1185">Reference proteome</keyword>
<dbReference type="PANTHER" id="PTHR11851">
    <property type="entry name" value="METALLOPROTEASE"/>
    <property type="match status" value="1"/>
</dbReference>
<evidence type="ECO:0000256" key="1">
    <source>
        <dbReference type="SAM" id="SignalP"/>
    </source>
</evidence>
<dbReference type="EMBL" id="JADEXP010000012">
    <property type="protein sequence ID" value="MBE9065601.1"/>
    <property type="molecule type" value="Genomic_DNA"/>
</dbReference>
<dbReference type="InterPro" id="IPR050361">
    <property type="entry name" value="MPP/UQCRC_Complex"/>
</dbReference>
<protein>
    <submittedName>
        <fullName evidence="4">Insulinase family protein</fullName>
    </submittedName>
</protein>
<dbReference type="PANTHER" id="PTHR11851:SF225">
    <property type="entry name" value="NON-PEPTIDASE HOMOLOG YMXG"/>
    <property type="match status" value="1"/>
</dbReference>
<feature type="domain" description="Peptidase M16 C-terminal" evidence="3">
    <location>
        <begin position="219"/>
        <end position="307"/>
    </location>
</feature>
<dbReference type="AlphaFoldDB" id="A0A928X0H5"/>
<evidence type="ECO:0000259" key="3">
    <source>
        <dbReference type="Pfam" id="PF05193"/>
    </source>
</evidence>
<dbReference type="SUPFAM" id="SSF63411">
    <property type="entry name" value="LuxS/MPP-like metallohydrolase"/>
    <property type="match status" value="1"/>
</dbReference>
<feature type="domain" description="Peptidase M16 N-terminal" evidence="2">
    <location>
        <begin position="84"/>
        <end position="192"/>
    </location>
</feature>
<dbReference type="Pfam" id="PF05193">
    <property type="entry name" value="Peptidase_M16_C"/>
    <property type="match status" value="1"/>
</dbReference>
<dbReference type="InterPro" id="IPR011765">
    <property type="entry name" value="Pept_M16_N"/>
</dbReference>
<dbReference type="Gene3D" id="3.30.830.10">
    <property type="entry name" value="Metalloenzyme, LuxS/M16 peptidase-like"/>
    <property type="match status" value="1"/>
</dbReference>
<reference evidence="4" key="1">
    <citation type="submission" date="2020-10" db="EMBL/GenBank/DDBJ databases">
        <authorList>
            <person name="Castelo-Branco R."/>
            <person name="Eusebio N."/>
            <person name="Adriana R."/>
            <person name="Vieira A."/>
            <person name="Brugerolle De Fraissinette N."/>
            <person name="Rezende De Castro R."/>
            <person name="Schneider M.P."/>
            <person name="Vasconcelos V."/>
            <person name="Leao P.N."/>
        </authorList>
    </citation>
    <scope>NUCLEOTIDE SEQUENCE</scope>
    <source>
        <strain evidence="4">LEGE 11479</strain>
    </source>
</reference>
<feature type="chain" id="PRO_5036974480" evidence="1">
    <location>
        <begin position="35"/>
        <end position="310"/>
    </location>
</feature>
<evidence type="ECO:0000259" key="2">
    <source>
        <dbReference type="Pfam" id="PF00675"/>
    </source>
</evidence>
<keyword evidence="1" id="KW-0732">Signal</keyword>
<organism evidence="4 5">
    <name type="scientific">Leptolyngbya cf. ectocarpi LEGE 11479</name>
    <dbReference type="NCBI Taxonomy" id="1828722"/>
    <lineage>
        <taxon>Bacteria</taxon>
        <taxon>Bacillati</taxon>
        <taxon>Cyanobacteriota</taxon>
        <taxon>Cyanophyceae</taxon>
        <taxon>Leptolyngbyales</taxon>
        <taxon>Leptolyngbyaceae</taxon>
        <taxon>Leptolyngbya group</taxon>
        <taxon>Leptolyngbya</taxon>
    </lineage>
</organism>
<dbReference type="Proteomes" id="UP000615026">
    <property type="component" value="Unassembled WGS sequence"/>
</dbReference>
<name>A0A928X0H5_LEPEC</name>
<feature type="signal peptide" evidence="1">
    <location>
        <begin position="1"/>
        <end position="34"/>
    </location>
</feature>
<accession>A0A928X0H5</accession>